<keyword evidence="3" id="KW-0238">DNA-binding</keyword>
<proteinExistence type="inferred from homology"/>
<evidence type="ECO:0000256" key="4">
    <source>
        <dbReference type="ARBA" id="ARBA00023163"/>
    </source>
</evidence>
<dbReference type="Gene3D" id="3.40.190.10">
    <property type="entry name" value="Periplasmic binding protein-like II"/>
    <property type="match status" value="2"/>
</dbReference>
<dbReference type="Pfam" id="PF03466">
    <property type="entry name" value="LysR_substrate"/>
    <property type="match status" value="1"/>
</dbReference>
<reference evidence="6 7" key="1">
    <citation type="submission" date="2024-03" db="EMBL/GenBank/DDBJ databases">
        <authorList>
            <person name="Jo J.-H."/>
        </authorList>
    </citation>
    <scope>NUCLEOTIDE SEQUENCE [LARGE SCALE GENOMIC DNA]</scope>
    <source>
        <strain evidence="6 7">PS1R-30</strain>
    </source>
</reference>
<dbReference type="Proteomes" id="UP001361239">
    <property type="component" value="Unassembled WGS sequence"/>
</dbReference>
<evidence type="ECO:0000313" key="7">
    <source>
        <dbReference type="Proteomes" id="UP001361239"/>
    </source>
</evidence>
<dbReference type="Gene3D" id="1.10.10.10">
    <property type="entry name" value="Winged helix-like DNA-binding domain superfamily/Winged helix DNA-binding domain"/>
    <property type="match status" value="1"/>
</dbReference>
<dbReference type="InterPro" id="IPR005119">
    <property type="entry name" value="LysR_subst-bd"/>
</dbReference>
<dbReference type="SUPFAM" id="SSF53850">
    <property type="entry name" value="Periplasmic binding protein-like II"/>
    <property type="match status" value="1"/>
</dbReference>
<dbReference type="PRINTS" id="PR00039">
    <property type="entry name" value="HTHLYSR"/>
</dbReference>
<evidence type="ECO:0000313" key="6">
    <source>
        <dbReference type="EMBL" id="MEJ5976856.1"/>
    </source>
</evidence>
<evidence type="ECO:0000256" key="1">
    <source>
        <dbReference type="ARBA" id="ARBA00009437"/>
    </source>
</evidence>
<sequence length="319" mass="35046">MELRRLRYFLRIAHEGSLGRASRGLGVAQPALGRQIQLLESELGVKLFRRVPKGMRLTEEGEYLREALDHPLAQLDLALKNVRALAARAEVFFTMGLPPGVMQLLGPRLFLRLSRDLPNLRLRFVESDSAALAADLLRGAVDIAVLTGVTPDDRVFRSEVLREPLLLVGAPGSALAGRETIAFADLHHFPLILPSAPDGLPTLLEKLAARGDDRFVVASEVDSIDLAKQVVAAGAGYTILPPLLCRDEVARGELVAAAVVDPAIDRTVLYAVQPLWRVPRSTYNEVERVIFEEWTAAVAGGEWPAEWLFDHRRLSTYAG</sequence>
<name>A0ABU8RUV2_9SPHN</name>
<keyword evidence="2" id="KW-0805">Transcription regulation</keyword>
<dbReference type="InterPro" id="IPR036388">
    <property type="entry name" value="WH-like_DNA-bd_sf"/>
</dbReference>
<keyword evidence="4" id="KW-0804">Transcription</keyword>
<dbReference type="InterPro" id="IPR000847">
    <property type="entry name" value="LysR_HTH_N"/>
</dbReference>
<dbReference type="PANTHER" id="PTHR30346">
    <property type="entry name" value="TRANSCRIPTIONAL DUAL REGULATOR HCAR-RELATED"/>
    <property type="match status" value="1"/>
</dbReference>
<feature type="domain" description="HTH lysR-type" evidence="5">
    <location>
        <begin position="1"/>
        <end position="58"/>
    </location>
</feature>
<keyword evidence="7" id="KW-1185">Reference proteome</keyword>
<evidence type="ECO:0000256" key="2">
    <source>
        <dbReference type="ARBA" id="ARBA00023015"/>
    </source>
</evidence>
<organism evidence="6 7">
    <name type="scientific">Novosphingobium anseongense</name>
    <dbReference type="NCBI Taxonomy" id="3133436"/>
    <lineage>
        <taxon>Bacteria</taxon>
        <taxon>Pseudomonadati</taxon>
        <taxon>Pseudomonadota</taxon>
        <taxon>Alphaproteobacteria</taxon>
        <taxon>Sphingomonadales</taxon>
        <taxon>Sphingomonadaceae</taxon>
        <taxon>Novosphingobium</taxon>
    </lineage>
</organism>
<protein>
    <submittedName>
        <fullName evidence="6">LysR family transcriptional regulator</fullName>
    </submittedName>
</protein>
<comment type="caution">
    <text evidence="6">The sequence shown here is derived from an EMBL/GenBank/DDBJ whole genome shotgun (WGS) entry which is preliminary data.</text>
</comment>
<comment type="similarity">
    <text evidence="1">Belongs to the LysR transcriptional regulatory family.</text>
</comment>
<dbReference type="RefSeq" id="WP_339586816.1">
    <property type="nucleotide sequence ID" value="NZ_JBBHJZ010000002.1"/>
</dbReference>
<dbReference type="EMBL" id="JBBHJZ010000002">
    <property type="protein sequence ID" value="MEJ5976856.1"/>
    <property type="molecule type" value="Genomic_DNA"/>
</dbReference>
<dbReference type="Pfam" id="PF00126">
    <property type="entry name" value="HTH_1"/>
    <property type="match status" value="1"/>
</dbReference>
<dbReference type="PANTHER" id="PTHR30346:SF28">
    <property type="entry name" value="HTH-TYPE TRANSCRIPTIONAL REGULATOR CYNR"/>
    <property type="match status" value="1"/>
</dbReference>
<gene>
    <name evidence="6" type="ORF">WG901_09440</name>
</gene>
<accession>A0ABU8RUV2</accession>
<dbReference type="InterPro" id="IPR036390">
    <property type="entry name" value="WH_DNA-bd_sf"/>
</dbReference>
<evidence type="ECO:0000259" key="5">
    <source>
        <dbReference type="PROSITE" id="PS50931"/>
    </source>
</evidence>
<dbReference type="SUPFAM" id="SSF46785">
    <property type="entry name" value="Winged helix' DNA-binding domain"/>
    <property type="match status" value="1"/>
</dbReference>
<evidence type="ECO:0000256" key="3">
    <source>
        <dbReference type="ARBA" id="ARBA00023125"/>
    </source>
</evidence>
<dbReference type="PROSITE" id="PS50931">
    <property type="entry name" value="HTH_LYSR"/>
    <property type="match status" value="1"/>
</dbReference>